<dbReference type="OMA" id="MVNAVWI"/>
<name>A0A4W4E1T7_ELEEL</name>
<evidence type="ECO:0000259" key="2">
    <source>
        <dbReference type="Pfam" id="PF15733"/>
    </source>
</evidence>
<evidence type="ECO:0000256" key="1">
    <source>
        <dbReference type="SAM" id="MobiDB-lite"/>
    </source>
</evidence>
<evidence type="ECO:0000313" key="3">
    <source>
        <dbReference type="Ensembl" id="ENSEEEP00000005599.2"/>
    </source>
</evidence>
<dbReference type="KEGG" id="eee:113572996"/>
<accession>A0A4W4E1T7</accession>
<evidence type="ECO:0000313" key="4">
    <source>
        <dbReference type="Proteomes" id="UP000314983"/>
    </source>
</evidence>
<protein>
    <recommendedName>
        <fullName evidence="2">TBC1 domain-containing protein</fullName>
    </recommendedName>
</protein>
<dbReference type="PANTHER" id="PTHR36290">
    <property type="entry name" value="RIKEN CDNA D630039A03 GENE"/>
    <property type="match status" value="1"/>
</dbReference>
<dbReference type="RefSeq" id="XP_026858800.2">
    <property type="nucleotide sequence ID" value="XM_027002999.2"/>
</dbReference>
<reference evidence="3" key="4">
    <citation type="submission" date="2025-08" db="UniProtKB">
        <authorList>
            <consortium name="Ensembl"/>
        </authorList>
    </citation>
    <scope>IDENTIFICATION</scope>
</reference>
<reference evidence="4" key="1">
    <citation type="journal article" date="2014" name="Science">
        <title>Nonhuman genetics. Genomic basis for the convergent evolution of electric organs.</title>
        <authorList>
            <person name="Gallant J.R."/>
            <person name="Traeger L.L."/>
            <person name="Volkening J.D."/>
            <person name="Moffett H."/>
            <person name="Chen P.H."/>
            <person name="Novina C.D."/>
            <person name="Phillips G.N.Jr."/>
            <person name="Anand R."/>
            <person name="Wells G.B."/>
            <person name="Pinch M."/>
            <person name="Guth R."/>
            <person name="Unguez G.A."/>
            <person name="Albert J.S."/>
            <person name="Zakon H.H."/>
            <person name="Samanta M.P."/>
            <person name="Sussman M.R."/>
        </authorList>
    </citation>
    <scope>NUCLEOTIDE SEQUENCE [LARGE SCALE GENOMIC DNA]</scope>
</reference>
<gene>
    <name evidence="3" type="primary">LOC113572996</name>
</gene>
<reference evidence="3" key="5">
    <citation type="submission" date="2025-09" db="UniProtKB">
        <authorList>
            <consortium name="Ensembl"/>
        </authorList>
    </citation>
    <scope>IDENTIFICATION</scope>
</reference>
<feature type="compositionally biased region" description="Polar residues" evidence="1">
    <location>
        <begin position="142"/>
        <end position="151"/>
    </location>
</feature>
<dbReference type="InterPro" id="IPR032738">
    <property type="entry name" value="Tbc1d30_C"/>
</dbReference>
<reference evidence="3" key="3">
    <citation type="submission" date="2020-05" db="EMBL/GenBank/DDBJ databases">
        <title>Electrophorus electricus (electric eel) genome, fEleEle1, primary haplotype.</title>
        <authorList>
            <person name="Myers G."/>
            <person name="Meyer A."/>
            <person name="Fedrigo O."/>
            <person name="Formenti G."/>
            <person name="Rhie A."/>
            <person name="Tracey A."/>
            <person name="Sims Y."/>
            <person name="Jarvis E.D."/>
        </authorList>
    </citation>
    <scope>NUCLEOTIDE SEQUENCE [LARGE SCALE GENOMIC DNA]</scope>
</reference>
<dbReference type="Pfam" id="PF15733">
    <property type="entry name" value="DUF4682"/>
    <property type="match status" value="1"/>
</dbReference>
<feature type="compositionally biased region" description="Basic and acidic residues" evidence="1">
    <location>
        <begin position="184"/>
        <end position="194"/>
    </location>
</feature>
<feature type="region of interest" description="Disordered" evidence="1">
    <location>
        <begin position="142"/>
        <end position="198"/>
    </location>
</feature>
<organism evidence="3 4">
    <name type="scientific">Electrophorus electricus</name>
    <name type="common">Electric eel</name>
    <name type="synonym">Gymnotus electricus</name>
    <dbReference type="NCBI Taxonomy" id="8005"/>
    <lineage>
        <taxon>Eukaryota</taxon>
        <taxon>Metazoa</taxon>
        <taxon>Chordata</taxon>
        <taxon>Craniata</taxon>
        <taxon>Vertebrata</taxon>
        <taxon>Euteleostomi</taxon>
        <taxon>Actinopterygii</taxon>
        <taxon>Neopterygii</taxon>
        <taxon>Teleostei</taxon>
        <taxon>Ostariophysi</taxon>
        <taxon>Gymnotiformes</taxon>
        <taxon>Gymnotoidei</taxon>
        <taxon>Gymnotidae</taxon>
        <taxon>Electrophorus</taxon>
    </lineage>
</organism>
<dbReference type="Proteomes" id="UP000314983">
    <property type="component" value="Chromosome 10"/>
</dbReference>
<reference evidence="4" key="2">
    <citation type="journal article" date="2017" name="Sci. Adv.">
        <title>A tail of two voltages: Proteomic comparison of the three electric organs of the electric eel.</title>
        <authorList>
            <person name="Traeger L.L."/>
            <person name="Sabat G."/>
            <person name="Barrett-Wilt G.A."/>
            <person name="Wells G.B."/>
            <person name="Sussman M.R."/>
        </authorList>
    </citation>
    <scope>NUCLEOTIDE SEQUENCE [LARGE SCALE GENOMIC DNA]</scope>
</reference>
<feature type="domain" description="TBC1" evidence="2">
    <location>
        <begin position="42"/>
        <end position="129"/>
    </location>
</feature>
<dbReference type="GeneTree" id="ENSGT00940000174963"/>
<dbReference type="Ensembl" id="ENSEEET00000005674.2">
    <property type="protein sequence ID" value="ENSEEEP00000005599.2"/>
    <property type="gene ID" value="ENSEEEG00000002946.2"/>
</dbReference>
<dbReference type="AlphaFoldDB" id="A0A4W4E1T7"/>
<dbReference type="GeneID" id="113572996"/>
<keyword evidence="4" id="KW-1185">Reference proteome</keyword>
<proteinExistence type="predicted"/>
<sequence>MSDCCLNLACPCDQAIRSGEFTEETTNDVEDETASVLTKMDIALLKDQYDSIRDKQKRETRVIYFKNASNDEEIADKSLVSMVPMQQVKHSLKRQVAFQETHFDFVRDPDSAPWRTHLGMYRRTCLAVDANCLQHVKIKTSTGDSASSCSEGNGERSGEVMDSSDLLSEDCEGVDGNQHLSKNGQKDNGSENSKEYSAPAVLSRQLSCGSHQSSRTSASSYHYPFPQLKCPRKSEAAYKLGLYSSF</sequence>
<dbReference type="PANTHER" id="PTHR36290:SF1">
    <property type="entry name" value="RIKEN CDNA D630039A03 GENE"/>
    <property type="match status" value="1"/>
</dbReference>